<gene>
    <name evidence="1" type="ORF">Lwor_1568</name>
</gene>
<proteinExistence type="predicted"/>
<comment type="caution">
    <text evidence="1">The sequence shown here is derived from an EMBL/GenBank/DDBJ whole genome shotgun (WGS) entry which is preliminary data.</text>
</comment>
<evidence type="ECO:0000313" key="2">
    <source>
        <dbReference type="Proteomes" id="UP000054662"/>
    </source>
</evidence>
<keyword evidence="2" id="KW-1185">Reference proteome</keyword>
<sequence length="669" mass="78629">MLHINARIHETSRYQDNGIVYRPDFIIYDMDLNQYRRFWDKIKKHPKNQLYTDGIHVRPVNWLQSLFQSFKGWLGFENHCQADKVELALAKIAYSGYLKNIHQEYPLHSNPPIISAQFEKLINSPRTNECSAQLQKMLMDYYANDFIKQPVGLTPYVAFGQTFNEQNLEYLLPTVDPQDEVVITKAIQSMNYKYRPDLAQRLKDSRFNSVYARHLVQRNEFQHALCWDEDIKYVFPEEYIIYFIYHKKVIGNALKWAIDLMVCIFVSSDREKQMELITYIKKNLTLAEQLHHMPPHSELTQNLAQSYLEDAKKEHNKYSLNKLIFGSQAIPLLTHATGLVPDILDKDHSLQNITLINLWRNHQLDQAIKDGNFGIAKVLFESHQDTVFDTNNLYALKQAYLLEYTKNQSLAQKELLQKNYPQVIQVAKRNIQLSKQIARITPEDNPLMTSVIDYVNWILKIDKKEHPEAKDAALATLEEAQNLLKKHRLMNNSPNCLHTVNQLLLRKIECLMEHIKVPSNFLSIRKEILPQITKPLEQLHINLDTFIKLNESNPTNEIKPVLGKIYYIKGDVLHFYNNDLKNALSFFKRAADIMPKNSYYRLRYFELTQDDRRHKVRDEIKQTSALYSGWLEERWNHKRFMSDNFDIHVPQTQATTQGILSRITGFFNG</sequence>
<reference evidence="1 2" key="1">
    <citation type="submission" date="2015-11" db="EMBL/GenBank/DDBJ databases">
        <title>Genomic analysis of 38 Legionella species identifies large and diverse effector repertoires.</title>
        <authorList>
            <person name="Burstein D."/>
            <person name="Amaro F."/>
            <person name="Zusman T."/>
            <person name="Lifshitz Z."/>
            <person name="Cohen O."/>
            <person name="Gilbert J.A."/>
            <person name="Pupko T."/>
            <person name="Shuman H.A."/>
            <person name="Segal G."/>
        </authorList>
    </citation>
    <scope>NUCLEOTIDE SEQUENCE [LARGE SCALE GENOMIC DNA]</scope>
    <source>
        <strain evidence="1 2">ATCC 49508</strain>
    </source>
</reference>
<dbReference type="EMBL" id="LNZC01000012">
    <property type="protein sequence ID" value="KTD80054.1"/>
    <property type="molecule type" value="Genomic_DNA"/>
</dbReference>
<accession>A0A0W1AFD3</accession>
<dbReference type="AlphaFoldDB" id="A0A0W1AFD3"/>
<dbReference type="Proteomes" id="UP000054662">
    <property type="component" value="Unassembled WGS sequence"/>
</dbReference>
<organism evidence="1 2">
    <name type="scientific">Legionella worsleiensis</name>
    <dbReference type="NCBI Taxonomy" id="45076"/>
    <lineage>
        <taxon>Bacteria</taxon>
        <taxon>Pseudomonadati</taxon>
        <taxon>Pseudomonadota</taxon>
        <taxon>Gammaproteobacteria</taxon>
        <taxon>Legionellales</taxon>
        <taxon>Legionellaceae</taxon>
        <taxon>Legionella</taxon>
    </lineage>
</organism>
<dbReference type="STRING" id="45076.Lwor_1568"/>
<dbReference type="OrthoDB" id="5649492at2"/>
<protein>
    <submittedName>
        <fullName evidence="1">Uncharacterized protein</fullName>
    </submittedName>
</protein>
<dbReference type="PATRIC" id="fig|45076.6.peg.1698"/>
<name>A0A0W1AFD3_9GAMM</name>
<dbReference type="RefSeq" id="WP_058493345.1">
    <property type="nucleotide sequence ID" value="NZ_CBCRUR010000011.1"/>
</dbReference>
<evidence type="ECO:0000313" key="1">
    <source>
        <dbReference type="EMBL" id="KTD80054.1"/>
    </source>
</evidence>